<name>A0A2H4PF95_9CAUD</name>
<accession>A0A2H4PF95</accession>
<evidence type="ECO:0000313" key="2">
    <source>
        <dbReference type="EMBL" id="ATW60858.1"/>
    </source>
</evidence>
<proteinExistence type="predicted"/>
<evidence type="ECO:0008006" key="4">
    <source>
        <dbReference type="Google" id="ProtNLM"/>
    </source>
</evidence>
<feature type="compositionally biased region" description="Basic and acidic residues" evidence="1">
    <location>
        <begin position="107"/>
        <end position="132"/>
    </location>
</feature>
<organism evidence="2 3">
    <name type="scientific">Gordonia phage BENtherdunthat</name>
    <dbReference type="NCBI Taxonomy" id="2047830"/>
    <lineage>
        <taxon>Viruses</taxon>
        <taxon>Duplodnaviria</taxon>
        <taxon>Heunggongvirae</taxon>
        <taxon>Uroviricota</taxon>
        <taxon>Caudoviricetes</taxon>
        <taxon>Langleyhallvirinae</taxon>
        <taxon>Getalongvirus</taxon>
        <taxon>Getalongvirus bentherdunthat</taxon>
    </lineage>
</organism>
<gene>
    <name evidence="2" type="ORF">SEA_BENTHERDUNTHAT_88</name>
</gene>
<evidence type="ECO:0000313" key="3">
    <source>
        <dbReference type="Proteomes" id="UP000240944"/>
    </source>
</evidence>
<protein>
    <recommendedName>
        <fullName evidence="4">Helix-turn-helix DNA binding domain protein</fullName>
    </recommendedName>
</protein>
<evidence type="ECO:0000256" key="1">
    <source>
        <dbReference type="SAM" id="MobiDB-lite"/>
    </source>
</evidence>
<reference evidence="3" key="1">
    <citation type="submission" date="2017-10" db="EMBL/GenBank/DDBJ databases">
        <authorList>
            <person name="Banno H."/>
            <person name="Chua N.-H."/>
        </authorList>
    </citation>
    <scope>NUCLEOTIDE SEQUENCE [LARGE SCALE GENOMIC DNA]</scope>
</reference>
<feature type="region of interest" description="Disordered" evidence="1">
    <location>
        <begin position="107"/>
        <end position="156"/>
    </location>
</feature>
<dbReference type="Proteomes" id="UP000240944">
    <property type="component" value="Segment"/>
</dbReference>
<keyword evidence="3" id="KW-1185">Reference proteome</keyword>
<dbReference type="EMBL" id="MG099939">
    <property type="protein sequence ID" value="ATW60858.1"/>
    <property type="molecule type" value="Genomic_DNA"/>
</dbReference>
<sequence length="265" mass="29397">MAEWFAASSRYYKDLDDMGVSETAQTCFMRILAYIAEQENLDGFIAETALKKLGLRSVSRRVDELIRYSILTPSEDPLGYHVRAFEKWQGPLIAHVRKKLKDRERVAEKRRVADASRDSRTNVATHRTEQNRTTKYVGSSAPVSDARNQPSGPPIQRDAARLVRDHIPDEHPAAVKTALRIKASELIHSGTDPNDVGEALTRWVAKPGIGPGVLPALVSDVVKERSGIAQHTRARPRSTTDERIAAAQALKDPAPNVRPIRGIQA</sequence>